<keyword evidence="4" id="KW-0808">Transferase</keyword>
<evidence type="ECO:0000313" key="15">
    <source>
        <dbReference type="Proteomes" id="UP001231587"/>
    </source>
</evidence>
<evidence type="ECO:0000313" key="14">
    <source>
        <dbReference type="Proteomes" id="UP001138672"/>
    </source>
</evidence>
<evidence type="ECO:0000313" key="12">
    <source>
        <dbReference type="EMBL" id="MBP1839684.1"/>
    </source>
</evidence>
<dbReference type="Proteomes" id="UP001138672">
    <property type="component" value="Unassembled WGS sequence"/>
</dbReference>
<dbReference type="InterPro" id="IPR050482">
    <property type="entry name" value="Sensor_HK_TwoCompSys"/>
</dbReference>
<dbReference type="Pfam" id="PF02518">
    <property type="entry name" value="HATPase_c"/>
    <property type="match status" value="1"/>
</dbReference>
<keyword evidence="9" id="KW-0472">Membrane</keyword>
<sequence length="275" mass="31384">MILILLSDPQIETNVMVIDAQQNFFLYMIGVLVVLVSLLILFFLVFQKRKNKLLVEKLKQQQIFEEEIAKTQIEIQEQTLMNIGQDLHDNVGQLLSVANMQLSMLAHQVRPDLQDSFAESKNLVKESLQELRSLSKSLNSDVIVYRGLQESVNSEIERFNKLGLINASLKVTGNEALLQKGKDSIILFRILQEFFSNTIKYSQASLLDVQINYTPDFVIITAEDDGIGFDEAEIERGSGLINMKSRAALIDADFKMTSQLKEGVKLEIKYRYRFN</sequence>
<protein>
    <recommendedName>
        <fullName evidence="2">histidine kinase</fullName>
        <ecNumber evidence="2">2.7.13.3</ecNumber>
    </recommendedName>
</protein>
<dbReference type="PANTHER" id="PTHR24421:SF10">
    <property type="entry name" value="NITRATE_NITRITE SENSOR PROTEIN NARQ"/>
    <property type="match status" value="1"/>
</dbReference>
<evidence type="ECO:0000259" key="10">
    <source>
        <dbReference type="Pfam" id="PF02518"/>
    </source>
</evidence>
<feature type="domain" description="Histidine kinase/HSP90-like ATPase" evidence="10">
    <location>
        <begin position="183"/>
        <end position="268"/>
    </location>
</feature>
<evidence type="ECO:0000256" key="6">
    <source>
        <dbReference type="ARBA" id="ARBA00022777"/>
    </source>
</evidence>
<dbReference type="InterPro" id="IPR003594">
    <property type="entry name" value="HATPase_dom"/>
</dbReference>
<dbReference type="Gene3D" id="3.30.565.10">
    <property type="entry name" value="Histidine kinase-like ATPase, C-terminal domain"/>
    <property type="match status" value="1"/>
</dbReference>
<name>A0A9X0YM02_9FLAO</name>
<keyword evidence="5" id="KW-0547">Nucleotide-binding</keyword>
<dbReference type="GO" id="GO:0000155">
    <property type="term" value="F:phosphorelay sensor kinase activity"/>
    <property type="evidence" value="ECO:0007669"/>
    <property type="project" value="InterPro"/>
</dbReference>
<keyword evidence="7" id="KW-0067">ATP-binding</keyword>
<dbReference type="GO" id="GO:0016020">
    <property type="term" value="C:membrane"/>
    <property type="evidence" value="ECO:0007669"/>
    <property type="project" value="InterPro"/>
</dbReference>
<comment type="caution">
    <text evidence="12">The sequence shown here is derived from an EMBL/GenBank/DDBJ whole genome shotgun (WGS) entry which is preliminary data.</text>
</comment>
<evidence type="ECO:0000256" key="1">
    <source>
        <dbReference type="ARBA" id="ARBA00000085"/>
    </source>
</evidence>
<dbReference type="InterPro" id="IPR036890">
    <property type="entry name" value="HATPase_C_sf"/>
</dbReference>
<accession>A0A9X0YM02</accession>
<dbReference type="EC" id="2.7.13.3" evidence="2"/>
<evidence type="ECO:0000259" key="11">
    <source>
        <dbReference type="Pfam" id="PF07730"/>
    </source>
</evidence>
<evidence type="ECO:0000256" key="8">
    <source>
        <dbReference type="ARBA" id="ARBA00023012"/>
    </source>
</evidence>
<dbReference type="EMBL" id="JAUSUU010000003">
    <property type="protein sequence ID" value="MDQ0334988.1"/>
    <property type="molecule type" value="Genomic_DNA"/>
</dbReference>
<dbReference type="Gene3D" id="1.20.5.1930">
    <property type="match status" value="1"/>
</dbReference>
<feature type="transmembrane region" description="Helical" evidence="9">
    <location>
        <begin position="24"/>
        <end position="46"/>
    </location>
</feature>
<dbReference type="AlphaFoldDB" id="A0A9X0YM02"/>
<evidence type="ECO:0000256" key="7">
    <source>
        <dbReference type="ARBA" id="ARBA00022840"/>
    </source>
</evidence>
<dbReference type="PANTHER" id="PTHR24421">
    <property type="entry name" value="NITRATE/NITRITE SENSOR PROTEIN NARX-RELATED"/>
    <property type="match status" value="1"/>
</dbReference>
<comment type="catalytic activity">
    <reaction evidence="1">
        <text>ATP + protein L-histidine = ADP + protein N-phospho-L-histidine.</text>
        <dbReference type="EC" id="2.7.13.3"/>
    </reaction>
</comment>
<dbReference type="SUPFAM" id="SSF55874">
    <property type="entry name" value="ATPase domain of HSP90 chaperone/DNA topoisomerase II/histidine kinase"/>
    <property type="match status" value="1"/>
</dbReference>
<dbReference type="EMBL" id="JAGGJQ010000003">
    <property type="protein sequence ID" value="MBP1839684.1"/>
    <property type="molecule type" value="Genomic_DNA"/>
</dbReference>
<evidence type="ECO:0000256" key="9">
    <source>
        <dbReference type="SAM" id="Phobius"/>
    </source>
</evidence>
<feature type="domain" description="Signal transduction histidine kinase subgroup 3 dimerisation and phosphoacceptor" evidence="11">
    <location>
        <begin position="82"/>
        <end position="140"/>
    </location>
</feature>
<evidence type="ECO:0000256" key="4">
    <source>
        <dbReference type="ARBA" id="ARBA00022679"/>
    </source>
</evidence>
<dbReference type="InterPro" id="IPR011712">
    <property type="entry name" value="Sig_transdc_His_kin_sub3_dim/P"/>
</dbReference>
<dbReference type="Proteomes" id="UP001231587">
    <property type="component" value="Unassembled WGS sequence"/>
</dbReference>
<keyword evidence="9" id="KW-1133">Transmembrane helix</keyword>
<evidence type="ECO:0000256" key="3">
    <source>
        <dbReference type="ARBA" id="ARBA00022553"/>
    </source>
</evidence>
<proteinExistence type="predicted"/>
<dbReference type="GO" id="GO:0046983">
    <property type="term" value="F:protein dimerization activity"/>
    <property type="evidence" value="ECO:0007669"/>
    <property type="project" value="InterPro"/>
</dbReference>
<keyword evidence="8" id="KW-0902">Two-component regulatory system</keyword>
<keyword evidence="3" id="KW-0597">Phosphoprotein</keyword>
<dbReference type="Pfam" id="PF07730">
    <property type="entry name" value="HisKA_3"/>
    <property type="match status" value="1"/>
</dbReference>
<evidence type="ECO:0000256" key="5">
    <source>
        <dbReference type="ARBA" id="ARBA00022741"/>
    </source>
</evidence>
<keyword evidence="6 12" id="KW-0418">Kinase</keyword>
<keyword evidence="15" id="KW-1185">Reference proteome</keyword>
<evidence type="ECO:0000256" key="2">
    <source>
        <dbReference type="ARBA" id="ARBA00012438"/>
    </source>
</evidence>
<keyword evidence="9" id="KW-0812">Transmembrane</keyword>
<gene>
    <name evidence="12" type="ORF">J2Z56_001595</name>
    <name evidence="13" type="ORF">J2Z57_001421</name>
</gene>
<dbReference type="GO" id="GO:0005524">
    <property type="term" value="F:ATP binding"/>
    <property type="evidence" value="ECO:0007669"/>
    <property type="project" value="UniProtKB-KW"/>
</dbReference>
<reference evidence="12" key="1">
    <citation type="submission" date="2021-03" db="EMBL/GenBank/DDBJ databases">
        <title>Genomic Encyclopedia of Type Strains, Phase IV (KMG-IV): sequencing the most valuable type-strain genomes for metagenomic binning, comparative biology and taxonomic classification.</title>
        <authorList>
            <person name="Goeker M."/>
        </authorList>
    </citation>
    <scope>NUCLEOTIDE SEQUENCE</scope>
    <source>
        <strain evidence="12">DSM 15523</strain>
        <strain evidence="13 15">DSM 16476</strain>
    </source>
</reference>
<dbReference type="CDD" id="cd16917">
    <property type="entry name" value="HATPase_UhpB-NarQ-NarX-like"/>
    <property type="match status" value="1"/>
</dbReference>
<organism evidence="12 14">
    <name type="scientific">Formosa algae</name>
    <dbReference type="NCBI Taxonomy" id="225843"/>
    <lineage>
        <taxon>Bacteria</taxon>
        <taxon>Pseudomonadati</taxon>
        <taxon>Bacteroidota</taxon>
        <taxon>Flavobacteriia</taxon>
        <taxon>Flavobacteriales</taxon>
        <taxon>Flavobacteriaceae</taxon>
        <taxon>Formosa</taxon>
    </lineage>
</organism>
<dbReference type="RefSeq" id="WP_232301570.1">
    <property type="nucleotide sequence ID" value="NZ_JAGGJQ010000003.1"/>
</dbReference>
<evidence type="ECO:0000313" key="13">
    <source>
        <dbReference type="EMBL" id="MDQ0334988.1"/>
    </source>
</evidence>